<name>A0A914CG64_9BILA</name>
<evidence type="ECO:0000313" key="5">
    <source>
        <dbReference type="WBParaSite" id="ACRNAN_scaffold10480.g11572.t1"/>
    </source>
</evidence>
<feature type="domain" description="ShKT" evidence="3">
    <location>
        <begin position="39"/>
        <end position="75"/>
    </location>
</feature>
<evidence type="ECO:0000256" key="1">
    <source>
        <dbReference type="PROSITE-ProRule" id="PRU01005"/>
    </source>
</evidence>
<accession>A0A914CG64</accession>
<evidence type="ECO:0000259" key="3">
    <source>
        <dbReference type="PROSITE" id="PS51670"/>
    </source>
</evidence>
<proteinExistence type="predicted"/>
<organism evidence="4 5">
    <name type="scientific">Acrobeloides nanus</name>
    <dbReference type="NCBI Taxonomy" id="290746"/>
    <lineage>
        <taxon>Eukaryota</taxon>
        <taxon>Metazoa</taxon>
        <taxon>Ecdysozoa</taxon>
        <taxon>Nematoda</taxon>
        <taxon>Chromadorea</taxon>
        <taxon>Rhabditida</taxon>
        <taxon>Tylenchina</taxon>
        <taxon>Cephalobomorpha</taxon>
        <taxon>Cephaloboidea</taxon>
        <taxon>Cephalobidae</taxon>
        <taxon>Acrobeloides</taxon>
    </lineage>
</organism>
<protein>
    <submittedName>
        <fullName evidence="5">ShKT domain-containing protein</fullName>
    </submittedName>
</protein>
<reference evidence="5" key="1">
    <citation type="submission" date="2022-11" db="UniProtKB">
        <authorList>
            <consortium name="WormBaseParasite"/>
        </authorList>
    </citation>
    <scope>IDENTIFICATION</scope>
</reference>
<dbReference type="Proteomes" id="UP000887540">
    <property type="component" value="Unplaced"/>
</dbReference>
<dbReference type="InterPro" id="IPR003582">
    <property type="entry name" value="ShKT_dom"/>
</dbReference>
<dbReference type="PROSITE" id="PS51670">
    <property type="entry name" value="SHKT"/>
    <property type="match status" value="1"/>
</dbReference>
<dbReference type="SMART" id="SM00254">
    <property type="entry name" value="ShKT"/>
    <property type="match status" value="2"/>
</dbReference>
<dbReference type="WBParaSite" id="ACRNAN_scaffold10480.g11572.t1">
    <property type="protein sequence ID" value="ACRNAN_scaffold10480.g11572.t1"/>
    <property type="gene ID" value="ACRNAN_scaffold10480.g11572"/>
</dbReference>
<sequence length="136" mass="14352">MDLLILNALIQLILRRQHSVHIHVPHVAKLPLITAKMHLHVTNPFNCAALTTSQCKTPSSQTQLAKYCPATCGLCTVGSCTDLINCTGMSGACFVSSTQTFMCQQCAKTCGCPTTCSSTGTPSGTPTSTCGTDNTR</sequence>
<feature type="region of interest" description="Disordered" evidence="2">
    <location>
        <begin position="116"/>
        <end position="136"/>
    </location>
</feature>
<keyword evidence="4" id="KW-1185">Reference proteome</keyword>
<evidence type="ECO:0000313" key="4">
    <source>
        <dbReference type="Proteomes" id="UP000887540"/>
    </source>
</evidence>
<dbReference type="AlphaFoldDB" id="A0A914CG64"/>
<comment type="caution">
    <text evidence="1">Lacks conserved residue(s) required for the propagation of feature annotation.</text>
</comment>
<dbReference type="Pfam" id="PF01549">
    <property type="entry name" value="ShK"/>
    <property type="match status" value="2"/>
</dbReference>
<dbReference type="Gene3D" id="1.10.10.1940">
    <property type="match status" value="1"/>
</dbReference>
<evidence type="ECO:0000256" key="2">
    <source>
        <dbReference type="SAM" id="MobiDB-lite"/>
    </source>
</evidence>